<name>A0A370GY40_9COXI</name>
<sequence length="165" mass="18492">MMLRIKQLLEKKESNEQQPLLSDDELENRLQKKADSEKSSIEAARGQSDTPAIKKADNQGKTVIQPDPVIEEVTEVKAEVAAKKKTFSSSKSKTPRFEHFPYSDSIFSYAGFNTTSIPRTFPVIRGADSGFTLWNSAKKEEGVNKSEDKKMENTQSISCIFKSPN</sequence>
<accession>A0A370GY40</accession>
<evidence type="ECO:0000256" key="1">
    <source>
        <dbReference type="SAM" id="MobiDB-lite"/>
    </source>
</evidence>
<comment type="caution">
    <text evidence="2">The sequence shown here is derived from an EMBL/GenBank/DDBJ whole genome shotgun (WGS) entry which is preliminary data.</text>
</comment>
<dbReference type="Proteomes" id="UP000254720">
    <property type="component" value="Unassembled WGS sequence"/>
</dbReference>
<feature type="compositionally biased region" description="Polar residues" evidence="1">
    <location>
        <begin position="153"/>
        <end position="165"/>
    </location>
</feature>
<reference evidence="2 3" key="1">
    <citation type="submission" date="2018-07" db="EMBL/GenBank/DDBJ databases">
        <title>Genomic Encyclopedia of Type Strains, Phase IV (KMG-IV): sequencing the most valuable type-strain genomes for metagenomic binning, comparative biology and taxonomic classification.</title>
        <authorList>
            <person name="Goeker M."/>
        </authorList>
    </citation>
    <scope>NUCLEOTIDE SEQUENCE [LARGE SCALE GENOMIC DNA]</scope>
    <source>
        <strain evidence="2 3">DSM 16500</strain>
    </source>
</reference>
<organism evidence="2 3">
    <name type="scientific">Aquicella lusitana</name>
    <dbReference type="NCBI Taxonomy" id="254246"/>
    <lineage>
        <taxon>Bacteria</taxon>
        <taxon>Pseudomonadati</taxon>
        <taxon>Pseudomonadota</taxon>
        <taxon>Gammaproteobacteria</taxon>
        <taxon>Legionellales</taxon>
        <taxon>Coxiellaceae</taxon>
        <taxon>Aquicella</taxon>
    </lineage>
</organism>
<feature type="compositionally biased region" description="Basic and acidic residues" evidence="1">
    <location>
        <begin position="27"/>
        <end position="40"/>
    </location>
</feature>
<gene>
    <name evidence="2" type="ORF">C8D86_1025</name>
</gene>
<keyword evidence="3" id="KW-1185">Reference proteome</keyword>
<feature type="region of interest" description="Disordered" evidence="1">
    <location>
        <begin position="139"/>
        <end position="165"/>
    </location>
</feature>
<dbReference type="AlphaFoldDB" id="A0A370GY40"/>
<dbReference type="EMBL" id="QQAX01000002">
    <property type="protein sequence ID" value="RDI48578.1"/>
    <property type="molecule type" value="Genomic_DNA"/>
</dbReference>
<feature type="compositionally biased region" description="Basic and acidic residues" evidence="1">
    <location>
        <begin position="139"/>
        <end position="152"/>
    </location>
</feature>
<feature type="region of interest" description="Disordered" evidence="1">
    <location>
        <begin position="1"/>
        <end position="66"/>
    </location>
</feature>
<evidence type="ECO:0000313" key="2">
    <source>
        <dbReference type="EMBL" id="RDI48578.1"/>
    </source>
</evidence>
<evidence type="ECO:0000313" key="3">
    <source>
        <dbReference type="Proteomes" id="UP000254720"/>
    </source>
</evidence>
<proteinExistence type="predicted"/>
<protein>
    <submittedName>
        <fullName evidence="2">Uncharacterized protein</fullName>
    </submittedName>
</protein>